<feature type="transmembrane region" description="Helical" evidence="6">
    <location>
        <begin position="54"/>
        <end position="74"/>
    </location>
</feature>
<evidence type="ECO:0000256" key="4">
    <source>
        <dbReference type="ARBA" id="ARBA00022777"/>
    </source>
</evidence>
<keyword evidence="6" id="KW-0472">Membrane</keyword>
<name>A0ABN3AWF2_9MICO</name>
<dbReference type="Gene3D" id="3.30.565.10">
    <property type="entry name" value="Histidine kinase-like ATPase, C-terminal domain"/>
    <property type="match status" value="1"/>
</dbReference>
<dbReference type="EC" id="2.7.13.3" evidence="2"/>
<dbReference type="CDD" id="cd16917">
    <property type="entry name" value="HATPase_UhpB-NarQ-NarX-like"/>
    <property type="match status" value="1"/>
</dbReference>
<comment type="caution">
    <text evidence="7">The sequence shown here is derived from an EMBL/GenBank/DDBJ whole genome shotgun (WGS) entry which is preliminary data.</text>
</comment>
<sequence>MSVPLAPSRSRRALRVAAFVVTSTLGVVAIALVATLSVAAVPGATQPAAGRLEITGMGVVLWLGAIVVACSFLARRRLPWVALAGAAVLVLALQLDGTAAILVLGSVLAHVRGRIRWVQAGIAAALVVVAVVRDALRGADGVVPFLLPREAPATAVALSIVLAGTGLVLAVAYGLIVRASTRARRAEVDAERSEHRAGALAERLDVVDRRAELSQAMHDGVARTLTHVHLQAAVLRDQADLTPHARATADELVAQARRASIELQDVQRAIEADFGPQAPGGMLPERGLADAVALVHDARAAGHRIDAGIVLTGTSPLTPAIDRTAYWILSEALTNAAKHAPPADVIAVTVSGDERAGIRIVVENAVGDGSAVGSGTGVARMRSQAVAAGGSLSAGADERGRFRVEARLPWAGPGADLGSVRAHQDRDRRG</sequence>
<organism evidence="7 8">
    <name type="scientific">Agrococcus versicolor</name>
    <dbReference type="NCBI Taxonomy" id="501482"/>
    <lineage>
        <taxon>Bacteria</taxon>
        <taxon>Bacillati</taxon>
        <taxon>Actinomycetota</taxon>
        <taxon>Actinomycetes</taxon>
        <taxon>Micrococcales</taxon>
        <taxon>Microbacteriaceae</taxon>
        <taxon>Agrococcus</taxon>
    </lineage>
</organism>
<keyword evidence="6" id="KW-0812">Transmembrane</keyword>
<keyword evidence="5" id="KW-0902">Two-component regulatory system</keyword>
<accession>A0ABN3AWF2</accession>
<dbReference type="PANTHER" id="PTHR24421">
    <property type="entry name" value="NITRATE/NITRITE SENSOR PROTEIN NARX-RELATED"/>
    <property type="match status" value="1"/>
</dbReference>
<evidence type="ECO:0000256" key="5">
    <source>
        <dbReference type="ARBA" id="ARBA00023012"/>
    </source>
</evidence>
<dbReference type="PANTHER" id="PTHR24421:SF10">
    <property type="entry name" value="NITRATE_NITRITE SENSOR PROTEIN NARQ"/>
    <property type="match status" value="1"/>
</dbReference>
<feature type="transmembrane region" description="Helical" evidence="6">
    <location>
        <begin position="80"/>
        <end position="105"/>
    </location>
</feature>
<comment type="catalytic activity">
    <reaction evidence="1">
        <text>ATP + protein L-histidine = ADP + protein N-phospho-L-histidine.</text>
        <dbReference type="EC" id="2.7.13.3"/>
    </reaction>
</comment>
<evidence type="ECO:0000256" key="2">
    <source>
        <dbReference type="ARBA" id="ARBA00012438"/>
    </source>
</evidence>
<keyword evidence="4 7" id="KW-0418">Kinase</keyword>
<dbReference type="GO" id="GO:0016301">
    <property type="term" value="F:kinase activity"/>
    <property type="evidence" value="ECO:0007669"/>
    <property type="project" value="UniProtKB-KW"/>
</dbReference>
<feature type="transmembrane region" description="Helical" evidence="6">
    <location>
        <begin position="156"/>
        <end position="176"/>
    </location>
</feature>
<dbReference type="SUPFAM" id="SSF55874">
    <property type="entry name" value="ATPase domain of HSP90 chaperone/DNA topoisomerase II/histidine kinase"/>
    <property type="match status" value="1"/>
</dbReference>
<dbReference type="InterPro" id="IPR036890">
    <property type="entry name" value="HATPase_C_sf"/>
</dbReference>
<keyword evidence="8" id="KW-1185">Reference proteome</keyword>
<evidence type="ECO:0000256" key="3">
    <source>
        <dbReference type="ARBA" id="ARBA00022679"/>
    </source>
</evidence>
<evidence type="ECO:0000313" key="8">
    <source>
        <dbReference type="Proteomes" id="UP001501599"/>
    </source>
</evidence>
<feature type="transmembrane region" description="Helical" evidence="6">
    <location>
        <begin position="16"/>
        <end position="42"/>
    </location>
</feature>
<gene>
    <name evidence="7" type="ORF">GCM10009846_25180</name>
</gene>
<dbReference type="Proteomes" id="UP001501599">
    <property type="component" value="Unassembled WGS sequence"/>
</dbReference>
<evidence type="ECO:0000256" key="6">
    <source>
        <dbReference type="SAM" id="Phobius"/>
    </source>
</evidence>
<dbReference type="EMBL" id="BAAAQT010000008">
    <property type="protein sequence ID" value="GAA2175405.1"/>
    <property type="molecule type" value="Genomic_DNA"/>
</dbReference>
<reference evidence="7 8" key="1">
    <citation type="journal article" date="2019" name="Int. J. Syst. Evol. Microbiol.">
        <title>The Global Catalogue of Microorganisms (GCM) 10K type strain sequencing project: providing services to taxonomists for standard genome sequencing and annotation.</title>
        <authorList>
            <consortium name="The Broad Institute Genomics Platform"/>
            <consortium name="The Broad Institute Genome Sequencing Center for Infectious Disease"/>
            <person name="Wu L."/>
            <person name="Ma J."/>
        </authorList>
    </citation>
    <scope>NUCLEOTIDE SEQUENCE [LARGE SCALE GENOMIC DNA]</scope>
    <source>
        <strain evidence="7 8">JCM 16026</strain>
    </source>
</reference>
<proteinExistence type="predicted"/>
<protein>
    <recommendedName>
        <fullName evidence="2">histidine kinase</fullName>
        <ecNumber evidence="2">2.7.13.3</ecNumber>
    </recommendedName>
</protein>
<dbReference type="InterPro" id="IPR050482">
    <property type="entry name" value="Sensor_HK_TwoCompSys"/>
</dbReference>
<keyword evidence="6" id="KW-1133">Transmembrane helix</keyword>
<keyword evidence="3" id="KW-0808">Transferase</keyword>
<evidence type="ECO:0000256" key="1">
    <source>
        <dbReference type="ARBA" id="ARBA00000085"/>
    </source>
</evidence>
<evidence type="ECO:0000313" key="7">
    <source>
        <dbReference type="EMBL" id="GAA2175405.1"/>
    </source>
</evidence>
<dbReference type="RefSeq" id="WP_344344186.1">
    <property type="nucleotide sequence ID" value="NZ_BAAAQT010000008.1"/>
</dbReference>